<evidence type="ECO:0000256" key="2">
    <source>
        <dbReference type="ARBA" id="ARBA00022490"/>
    </source>
</evidence>
<dbReference type="Gene3D" id="1.25.40.10">
    <property type="entry name" value="Tetratricopeptide repeat domain"/>
    <property type="match status" value="1"/>
</dbReference>
<dbReference type="EMBL" id="RBNI01000119">
    <property type="protein sequence ID" value="RUP52197.1"/>
    <property type="molecule type" value="Genomic_DNA"/>
</dbReference>
<dbReference type="AlphaFoldDB" id="A0A433DN05"/>
<dbReference type="SUPFAM" id="SSF48452">
    <property type="entry name" value="TPR-like"/>
    <property type="match status" value="1"/>
</dbReference>
<reference evidence="5 6" key="1">
    <citation type="journal article" date="2018" name="New Phytol.">
        <title>Phylogenomics of Endogonaceae and evolution of mycorrhizas within Mucoromycota.</title>
        <authorList>
            <person name="Chang Y."/>
            <person name="Desiro A."/>
            <person name="Na H."/>
            <person name="Sandor L."/>
            <person name="Lipzen A."/>
            <person name="Clum A."/>
            <person name="Barry K."/>
            <person name="Grigoriev I.V."/>
            <person name="Martin F.M."/>
            <person name="Stajich J.E."/>
            <person name="Smith M.E."/>
            <person name="Bonito G."/>
            <person name="Spatafora J.W."/>
        </authorList>
    </citation>
    <scope>NUCLEOTIDE SEQUENCE [LARGE SCALE GENOMIC DNA]</scope>
    <source>
        <strain evidence="5 6">GMNB39</strain>
    </source>
</reference>
<dbReference type="Proteomes" id="UP000268093">
    <property type="component" value="Unassembled WGS sequence"/>
</dbReference>
<gene>
    <name evidence="5" type="ORF">BC936DRAFT_137732</name>
</gene>
<dbReference type="PANTHER" id="PTHR45783:SF3">
    <property type="entry name" value="KINESIN LIGHT CHAIN"/>
    <property type="match status" value="1"/>
</dbReference>
<keyword evidence="4" id="KW-0802">TPR repeat</keyword>
<comment type="caution">
    <text evidence="5">The sequence shown here is derived from an EMBL/GenBank/DDBJ whole genome shotgun (WGS) entry which is preliminary data.</text>
</comment>
<dbReference type="OrthoDB" id="3038484at2759"/>
<evidence type="ECO:0000313" key="5">
    <source>
        <dbReference type="EMBL" id="RUP52197.1"/>
    </source>
</evidence>
<sequence length="80" mass="9374">MIYEKVLGPEHPHTATALNNLADHYEIQDEHHKAEPLYQQVLVIYKNVLGPEHPYTVETLKRLAHCHDLSSRDMEIDEMR</sequence>
<dbReference type="InterPro" id="IPR011990">
    <property type="entry name" value="TPR-like_helical_dom_sf"/>
</dbReference>
<keyword evidence="3" id="KW-0677">Repeat</keyword>
<dbReference type="GO" id="GO:0005737">
    <property type="term" value="C:cytoplasm"/>
    <property type="evidence" value="ECO:0007669"/>
    <property type="project" value="UniProtKB-SubCell"/>
</dbReference>
<evidence type="ECO:0000313" key="6">
    <source>
        <dbReference type="Proteomes" id="UP000268093"/>
    </source>
</evidence>
<organism evidence="5 6">
    <name type="scientific">Jimgerdemannia flammicorona</name>
    <dbReference type="NCBI Taxonomy" id="994334"/>
    <lineage>
        <taxon>Eukaryota</taxon>
        <taxon>Fungi</taxon>
        <taxon>Fungi incertae sedis</taxon>
        <taxon>Mucoromycota</taxon>
        <taxon>Mucoromycotina</taxon>
        <taxon>Endogonomycetes</taxon>
        <taxon>Endogonales</taxon>
        <taxon>Endogonaceae</taxon>
        <taxon>Jimgerdemannia</taxon>
    </lineage>
</organism>
<proteinExistence type="predicted"/>
<dbReference type="Pfam" id="PF13424">
    <property type="entry name" value="TPR_12"/>
    <property type="match status" value="1"/>
</dbReference>
<protein>
    <recommendedName>
        <fullName evidence="7">Kinesin light chain</fullName>
    </recommendedName>
</protein>
<dbReference type="GO" id="GO:0007018">
    <property type="term" value="P:microtubule-based movement"/>
    <property type="evidence" value="ECO:0007669"/>
    <property type="project" value="TreeGrafter"/>
</dbReference>
<keyword evidence="2" id="KW-0963">Cytoplasm</keyword>
<dbReference type="InterPro" id="IPR002151">
    <property type="entry name" value="Kinesin_light"/>
</dbReference>
<dbReference type="GO" id="GO:0005871">
    <property type="term" value="C:kinesin complex"/>
    <property type="evidence" value="ECO:0007669"/>
    <property type="project" value="InterPro"/>
</dbReference>
<evidence type="ECO:0008006" key="7">
    <source>
        <dbReference type="Google" id="ProtNLM"/>
    </source>
</evidence>
<evidence type="ECO:0000256" key="4">
    <source>
        <dbReference type="ARBA" id="ARBA00022803"/>
    </source>
</evidence>
<evidence type="ECO:0000256" key="1">
    <source>
        <dbReference type="ARBA" id="ARBA00004496"/>
    </source>
</evidence>
<evidence type="ECO:0000256" key="3">
    <source>
        <dbReference type="ARBA" id="ARBA00022737"/>
    </source>
</evidence>
<keyword evidence="6" id="KW-1185">Reference proteome</keyword>
<dbReference type="PANTHER" id="PTHR45783">
    <property type="entry name" value="KINESIN LIGHT CHAIN"/>
    <property type="match status" value="1"/>
</dbReference>
<accession>A0A433DN05</accession>
<dbReference type="GO" id="GO:0019894">
    <property type="term" value="F:kinesin binding"/>
    <property type="evidence" value="ECO:0007669"/>
    <property type="project" value="TreeGrafter"/>
</dbReference>
<comment type="subcellular location">
    <subcellularLocation>
        <location evidence="1">Cytoplasm</location>
    </subcellularLocation>
</comment>
<name>A0A433DN05_9FUNG</name>